<dbReference type="Pfam" id="PF09734">
    <property type="entry name" value="Tau95"/>
    <property type="match status" value="1"/>
</dbReference>
<dbReference type="GO" id="GO:0001003">
    <property type="term" value="F:RNA polymerase III type 2 promoter sequence-specific DNA binding"/>
    <property type="evidence" value="ECO:0007669"/>
    <property type="project" value="TreeGrafter"/>
</dbReference>
<keyword evidence="9" id="KW-0804">Transcription</keyword>
<feature type="compositionally biased region" description="Basic and acidic residues" evidence="12">
    <location>
        <begin position="1636"/>
        <end position="1654"/>
    </location>
</feature>
<protein>
    <recommendedName>
        <fullName evidence="17">Ras-GAP domain-containing protein</fullName>
    </recommendedName>
</protein>
<feature type="compositionally biased region" description="Basic and acidic residues" evidence="12">
    <location>
        <begin position="1320"/>
        <end position="1331"/>
    </location>
</feature>
<dbReference type="GO" id="GO:0051049">
    <property type="term" value="P:regulation of transport"/>
    <property type="evidence" value="ECO:0007669"/>
    <property type="project" value="UniProtKB-ARBA"/>
</dbReference>
<dbReference type="InterPro" id="IPR040454">
    <property type="entry name" value="TF_IIIC_Tfc1/Sfc1"/>
</dbReference>
<evidence type="ECO:0000256" key="10">
    <source>
        <dbReference type="ARBA" id="ARBA00023242"/>
    </source>
</evidence>
<dbReference type="Pfam" id="PF18151">
    <property type="entry name" value="DUF5601"/>
    <property type="match status" value="1"/>
</dbReference>
<keyword evidence="5" id="KW-0254">Endocytosis</keyword>
<dbReference type="GO" id="GO:0016020">
    <property type="term" value="C:membrane"/>
    <property type="evidence" value="ECO:0007669"/>
    <property type="project" value="UniProtKB-SubCell"/>
</dbReference>
<keyword evidence="10" id="KW-0539">Nucleus</keyword>
<dbReference type="SUPFAM" id="SSF109993">
    <property type="entry name" value="VPS9 domain"/>
    <property type="match status" value="1"/>
</dbReference>
<dbReference type="InterPro" id="IPR041545">
    <property type="entry name" value="DUF5601"/>
</dbReference>
<dbReference type="GO" id="GO:0005737">
    <property type="term" value="C:cytoplasm"/>
    <property type="evidence" value="ECO:0007669"/>
    <property type="project" value="UniProtKB-ARBA"/>
</dbReference>
<feature type="region of interest" description="Disordered" evidence="12">
    <location>
        <begin position="1450"/>
        <end position="1515"/>
    </location>
</feature>
<evidence type="ECO:0000256" key="5">
    <source>
        <dbReference type="ARBA" id="ARBA00022583"/>
    </source>
</evidence>
<dbReference type="Gene3D" id="1.20.1050.80">
    <property type="entry name" value="VPS9 domain"/>
    <property type="match status" value="1"/>
</dbReference>
<evidence type="ECO:0000256" key="4">
    <source>
        <dbReference type="ARBA" id="ARBA00022468"/>
    </source>
</evidence>
<dbReference type="PROSITE" id="PS50018">
    <property type="entry name" value="RAS_GTPASE_ACTIV_2"/>
    <property type="match status" value="1"/>
</dbReference>
<feature type="coiled-coil region" evidence="11">
    <location>
        <begin position="1921"/>
        <end position="1948"/>
    </location>
</feature>
<dbReference type="GO" id="GO:0006897">
    <property type="term" value="P:endocytosis"/>
    <property type="evidence" value="ECO:0007669"/>
    <property type="project" value="UniProtKB-KW"/>
</dbReference>
<feature type="region of interest" description="Disordered" evidence="12">
    <location>
        <begin position="1714"/>
        <end position="1752"/>
    </location>
</feature>
<dbReference type="PANTHER" id="PTHR13230">
    <property type="entry name" value="GENERAL TRANSCRIPTION FACTOR IIIC, POLYPEPTIDE 5"/>
    <property type="match status" value="1"/>
</dbReference>
<feature type="domain" description="Ras-GAP" evidence="13">
    <location>
        <begin position="670"/>
        <end position="888"/>
    </location>
</feature>
<feature type="region of interest" description="Disordered" evidence="12">
    <location>
        <begin position="1114"/>
        <end position="1145"/>
    </location>
</feature>
<feature type="region of interest" description="Disordered" evidence="12">
    <location>
        <begin position="1220"/>
        <end position="1286"/>
    </location>
</feature>
<evidence type="ECO:0000313" key="15">
    <source>
        <dbReference type="EMBL" id="PVD22430.1"/>
    </source>
</evidence>
<dbReference type="OrthoDB" id="5598268at2759"/>
<feature type="compositionally biased region" description="Basic and acidic residues" evidence="12">
    <location>
        <begin position="1247"/>
        <end position="1258"/>
    </location>
</feature>
<dbReference type="GO" id="GO:0000127">
    <property type="term" value="C:transcription factor TFIIIC complex"/>
    <property type="evidence" value="ECO:0007669"/>
    <property type="project" value="InterPro"/>
</dbReference>
<dbReference type="SMART" id="SM00167">
    <property type="entry name" value="VPS9"/>
    <property type="match status" value="1"/>
</dbReference>
<dbReference type="Gene3D" id="1.10.246.120">
    <property type="match status" value="1"/>
</dbReference>
<reference evidence="15 16" key="1">
    <citation type="submission" date="2018-04" db="EMBL/GenBank/DDBJ databases">
        <title>The genome of golden apple snail Pomacea canaliculata provides insight into stress tolerance and invasive adaptation.</title>
        <authorList>
            <person name="Liu C."/>
            <person name="Liu B."/>
            <person name="Ren Y."/>
            <person name="Zhang Y."/>
            <person name="Wang H."/>
            <person name="Li S."/>
            <person name="Jiang F."/>
            <person name="Yin L."/>
            <person name="Zhang G."/>
            <person name="Qian W."/>
            <person name="Fan W."/>
        </authorList>
    </citation>
    <scope>NUCLEOTIDE SEQUENCE [LARGE SCALE GENOMIC DNA]</scope>
    <source>
        <strain evidence="15">SZHN2017</strain>
        <tissue evidence="15">Muscle</tissue>
    </source>
</reference>
<comment type="subcellular location">
    <subcellularLocation>
        <location evidence="2">Membrane</location>
        <topology evidence="2">Peripheral membrane protein</topology>
    </subcellularLocation>
    <subcellularLocation>
        <location evidence="1">Nucleus</location>
    </subcellularLocation>
</comment>
<keyword evidence="6" id="KW-0344">Guanine-nucleotide releasing factor</keyword>
<keyword evidence="7" id="KW-0238">DNA-binding</keyword>
<dbReference type="CDD" id="cd05129">
    <property type="entry name" value="RasGAP_RAP6"/>
    <property type="match status" value="1"/>
</dbReference>
<feature type="region of interest" description="Disordered" evidence="12">
    <location>
        <begin position="1305"/>
        <end position="1420"/>
    </location>
</feature>
<keyword evidence="11" id="KW-0175">Coiled coil</keyword>
<dbReference type="GO" id="GO:0005096">
    <property type="term" value="F:GTPase activator activity"/>
    <property type="evidence" value="ECO:0007669"/>
    <property type="project" value="UniProtKB-KW"/>
</dbReference>
<dbReference type="GO" id="GO:0006384">
    <property type="term" value="P:transcription initiation at RNA polymerase III promoter"/>
    <property type="evidence" value="ECO:0007669"/>
    <property type="project" value="InterPro"/>
</dbReference>
<dbReference type="EMBL" id="PZQS01000011">
    <property type="protein sequence ID" value="PVD22430.1"/>
    <property type="molecule type" value="Genomic_DNA"/>
</dbReference>
<feature type="compositionally biased region" description="Basic and acidic residues" evidence="12">
    <location>
        <begin position="1677"/>
        <end position="1693"/>
    </location>
</feature>
<feature type="compositionally biased region" description="Pro residues" evidence="12">
    <location>
        <begin position="1476"/>
        <end position="1485"/>
    </location>
</feature>
<dbReference type="FunFam" id="1.20.1050.80:FF:000001">
    <property type="entry name" value="GTPase-activating protein and VPS9 domain-containing protein 1 isoform X1"/>
    <property type="match status" value="1"/>
</dbReference>
<evidence type="ECO:0000259" key="13">
    <source>
        <dbReference type="PROSITE" id="PS50018"/>
    </source>
</evidence>
<dbReference type="Pfam" id="PF02204">
    <property type="entry name" value="VPS9"/>
    <property type="match status" value="1"/>
</dbReference>
<evidence type="ECO:0000256" key="2">
    <source>
        <dbReference type="ARBA" id="ARBA00004170"/>
    </source>
</evidence>
<dbReference type="InterPro" id="IPR001936">
    <property type="entry name" value="RasGAP_dom"/>
</dbReference>
<feature type="compositionally biased region" description="Basic and acidic residues" evidence="12">
    <location>
        <begin position="1498"/>
        <end position="1509"/>
    </location>
</feature>
<comment type="similarity">
    <text evidence="3">Belongs to the GAPVD1 family.</text>
</comment>
<dbReference type="STRING" id="400727.A0A2T7NMM8"/>
<comment type="caution">
    <text evidence="15">The sequence shown here is derived from an EMBL/GenBank/DDBJ whole genome shotgun (WGS) entry which is preliminary data.</text>
</comment>
<feature type="region of interest" description="Disordered" evidence="12">
    <location>
        <begin position="1632"/>
        <end position="1695"/>
    </location>
</feature>
<feature type="compositionally biased region" description="Polar residues" evidence="12">
    <location>
        <begin position="1114"/>
        <end position="1135"/>
    </location>
</feature>
<dbReference type="InterPro" id="IPR042536">
    <property type="entry name" value="TFIIIC_tauA_Sfc1"/>
</dbReference>
<proteinExistence type="inferred from homology"/>
<feature type="compositionally biased region" description="Low complexity" evidence="12">
    <location>
        <begin position="1486"/>
        <end position="1497"/>
    </location>
</feature>
<keyword evidence="8" id="KW-0472">Membrane</keyword>
<organism evidence="15 16">
    <name type="scientific">Pomacea canaliculata</name>
    <name type="common">Golden apple snail</name>
    <dbReference type="NCBI Taxonomy" id="400727"/>
    <lineage>
        <taxon>Eukaryota</taxon>
        <taxon>Metazoa</taxon>
        <taxon>Spiralia</taxon>
        <taxon>Lophotrochozoa</taxon>
        <taxon>Mollusca</taxon>
        <taxon>Gastropoda</taxon>
        <taxon>Caenogastropoda</taxon>
        <taxon>Architaenioglossa</taxon>
        <taxon>Ampullarioidea</taxon>
        <taxon>Ampullariidae</taxon>
        <taxon>Pomacea</taxon>
    </lineage>
</organism>
<feature type="domain" description="VPS9" evidence="14">
    <location>
        <begin position="2038"/>
        <end position="2178"/>
    </location>
</feature>
<dbReference type="InterPro" id="IPR041499">
    <property type="entry name" value="Tfc1/Sfc1_N"/>
</dbReference>
<evidence type="ECO:0000256" key="1">
    <source>
        <dbReference type="ARBA" id="ARBA00004123"/>
    </source>
</evidence>
<keyword evidence="4" id="KW-0343">GTPase activation</keyword>
<dbReference type="InterPro" id="IPR008936">
    <property type="entry name" value="Rho_GTPase_activation_prot"/>
</dbReference>
<dbReference type="PANTHER" id="PTHR13230:SF5">
    <property type="entry name" value="GENERAL TRANSCRIPTION FACTOR 3C POLYPEPTIDE 5"/>
    <property type="match status" value="1"/>
</dbReference>
<dbReference type="InterPro" id="IPR019136">
    <property type="entry name" value="TF_IIIC_su-5_HTH"/>
</dbReference>
<sequence>MGDQDDTALSSADHSDYKPGFLKNAEALVHVPADAKNRFTCIEYPGVVQNVDKALETLGGASSISKALAENRKLELRFRPQDPYCKPAYGTMNKVSSLLLKVKRRRKSNPADSHILDGGDDSNAFEYKVEILGIITSSYKFQAMCDFQYLPFQRKENGSYESILDKLVVKPFMARSEFLARDTPLFLPPVLFSRLDMPQKYSFEADKMRRRLEEHSSVSTPESIMRKGRKRREVSTQFVSFEDKDIPAEPSPDAINNFRKPLYTELLDELKKLFEERPIWGKAGLRYRLRHNPSAEKHLKFVLPLVAYFFLNGPWRVLWVKYGYDPRKDPSAFKYQTVDFRLRHGPANEEVQARKLLARNSRFVRPKQPLNVEDSYELNIELLQKDDEPDPDKQPQVQDFEFHIGVLPPQRQMYYQLCDIDVPEISERLTGNKAEETICDEKNGWGGPNFTQFCREAINKYVEEMQPVPKQLVTSKNLLLARILFGQDFGHPPSQRGSLYLCPKYSSYLDGHIHEEDRGTELPFAMSLMSDLVELSRHLQQERLFVSTEREQLQQLYDNVRQTSEKLLHVAWIARHQKSILNTCMAHGHDVKGINACGQSNELENTNFVDSYKHFSHHDSKFGDLLKFLWDNPVLVGQCIYEGEKTGSFNLERIVTTVTASIFGGCMFREDETAMLQILKLLTEMQLANDDNPRRLLRRGSCAFFLLYKQLCDCLFSARQFLTATLHDPIMRLLMEDEWFYDIDPSKACSFQYCFQAMVRFPPKERQKRFGDPGTDEYRTKQQNYRKFIVDKLVMLAQRFITSIKANLHCFPPAIAWLTSHVFTSLTQAGHVDTAEVRAACADLVFALFICPAICDPEPYGITSDIPISHIARHNLMQIAQIVQVLAISRWDEIDPKVRDLYGRFEKGCMSSVLDCFLEGPWDDVLLTPGSTPANLLMRSAVLMTPSEVKGMVAFLRQTSTNLDDKLPGKKQLEHVLSSLPLEVAALQSDSCLPNTSSSVILDSVAAAPAPAGLSTPDTPVVPPADCPGMIAEKKVLAWEYENRRRKVKYPSALSESIAVPGTEIQEKRTRFSLSHDQESIGNTSDCQEAISEAASSHSVDENELDNFSDMMSANVSGRGSPSISGRDTPLSQAGSVEENPRGAAELPVPVPETVQKQNRVDVTDRFGKFDLEPGDEIKSTVSDTWSTDVLASDSEPPDQNQLERLEEVAEEMSRPFILAARDQEPVSEISETASDAWSTDVLASDTDEKNSELLKELDDQDEVSSIVDRDEADSSVGQEDIGADEVNLDALGAVGGAALRSEELSDFGDMLQGSPESPKQTRDDTGEPARKGNLQFSSPHSIQGMPLSSQSLHPPQFHRLGHGSKHEGRQAGLEPQHMVRRAWKERHSDPVERHHHHQQYPNSSNQQTGGNGNSDVIALLPRNSAPHHSINPSINVWVSTNGQVSGRGAVVDKQQQASSLAASGIPSSGPVPNFNTPPPVPPRPLSVESSSSQSQARQRESYNKDRMSQDSGNPLIEITEDVRSFDSPSESADLLIDLEHAEPLTIAEQQNTCIDENRLSAALSMFDPFASEGEADGSLNNDINANCSTSQSTSVFGVSSGAGDNLGTVSSHSVDSAIGLLCEDDSAFKDSVAPKAKEEPSEADAPSDKDTVAERSTSNTGSLSSQHHAPDNISIRSDEKDFQEGEDGDRSSKTRGFFRTFFRDKLHKGIKRKTKSDKEFSGVDGQDADASKGARNVGDGLDGTESSGGKVDTSDDILAKYRTPKKGAVSKIPLENMDQARESTLSQNGEEEKLTSAQVEENTPFLDPSNLETCFAFQDAKRKLRLVLSMCEIQPAFIQMQSHSPRQGSGIAREQDLVYLLRWQLAEAINLQNKDLVTRLHEAIRCVKLFDADGSKKLLKSLREEYRNRAAYISYLVRCRQGLLAALAHLQKMLNRVEREREICRKHLISVCVRLFIDQHEQQVLKFISKFQSLAMSDEKTDLVEEFLQYMYQEMSQDHLWKAASESQSEDGKQAIERSLMSRIYTHAMFPNGDGDILRDQLIQQHIKKLSAIITPTHRDLRIPRVYHFECPWPAAQRDIVMINAYKTPKDKLKCVLRCSQTIMNLLSMANEKTVPAADDFMPVLIFVLIKANPPCLLSTIQYVESFYVNRLQGEEQYWWLQFSSAVEFIKTMDYSE</sequence>
<keyword evidence="16" id="KW-1185">Reference proteome</keyword>
<name>A0A2T7NMM8_POMCA</name>
<dbReference type="GO" id="GO:0005634">
    <property type="term" value="C:nucleus"/>
    <property type="evidence" value="ECO:0007669"/>
    <property type="project" value="UniProtKB-SubCell"/>
</dbReference>
<dbReference type="GO" id="GO:0005085">
    <property type="term" value="F:guanyl-nucleotide exchange factor activity"/>
    <property type="evidence" value="ECO:0007669"/>
    <property type="project" value="UniProtKB-KW"/>
</dbReference>
<evidence type="ECO:0000259" key="14">
    <source>
        <dbReference type="PROSITE" id="PS51205"/>
    </source>
</evidence>
<dbReference type="Pfam" id="PF00616">
    <property type="entry name" value="RasGAP"/>
    <property type="match status" value="1"/>
</dbReference>
<dbReference type="FunFam" id="3.30.200.160:FF:000002">
    <property type="entry name" value="Transcription factor IIIC, subunit 5"/>
    <property type="match status" value="1"/>
</dbReference>
<evidence type="ECO:0000256" key="8">
    <source>
        <dbReference type="ARBA" id="ARBA00023136"/>
    </source>
</evidence>
<feature type="compositionally biased region" description="Polar residues" evidence="12">
    <location>
        <begin position="1655"/>
        <end position="1668"/>
    </location>
</feature>
<dbReference type="InterPro" id="IPR003123">
    <property type="entry name" value="VPS9"/>
</dbReference>
<evidence type="ECO:0000256" key="11">
    <source>
        <dbReference type="SAM" id="Coils"/>
    </source>
</evidence>
<gene>
    <name evidence="15" type="ORF">C0Q70_18242</name>
</gene>
<evidence type="ECO:0000256" key="12">
    <source>
        <dbReference type="SAM" id="MobiDB-lite"/>
    </source>
</evidence>
<dbReference type="InterPro" id="IPR037191">
    <property type="entry name" value="VPS9_dom_sf"/>
</dbReference>
<evidence type="ECO:0008006" key="17">
    <source>
        <dbReference type="Google" id="ProtNLM"/>
    </source>
</evidence>
<feature type="compositionally biased region" description="Polar residues" evidence="12">
    <location>
        <begin position="1335"/>
        <end position="1354"/>
    </location>
</feature>
<dbReference type="Proteomes" id="UP000245119">
    <property type="component" value="Linkage Group LG11"/>
</dbReference>
<evidence type="ECO:0000256" key="7">
    <source>
        <dbReference type="ARBA" id="ARBA00023125"/>
    </source>
</evidence>
<evidence type="ECO:0000256" key="3">
    <source>
        <dbReference type="ARBA" id="ARBA00008489"/>
    </source>
</evidence>
<dbReference type="Gene3D" id="3.30.200.160">
    <property type="entry name" value="TFIIIC, subcomplex tauA, subunit Sfc1, barrel domain"/>
    <property type="match status" value="1"/>
</dbReference>
<evidence type="ECO:0000256" key="6">
    <source>
        <dbReference type="ARBA" id="ARBA00022658"/>
    </source>
</evidence>
<dbReference type="Pfam" id="PF17682">
    <property type="entry name" value="Tau95_N"/>
    <property type="match status" value="1"/>
</dbReference>
<dbReference type="PROSITE" id="PS51205">
    <property type="entry name" value="VPS9"/>
    <property type="match status" value="1"/>
</dbReference>
<evidence type="ECO:0000313" key="16">
    <source>
        <dbReference type="Proteomes" id="UP000245119"/>
    </source>
</evidence>
<accession>A0A2T7NMM8</accession>
<dbReference type="GO" id="GO:0001002">
    <property type="term" value="F:RNA polymerase III type 1 promoter sequence-specific DNA binding"/>
    <property type="evidence" value="ECO:0007669"/>
    <property type="project" value="TreeGrafter"/>
</dbReference>
<dbReference type="Gene3D" id="1.10.506.10">
    <property type="entry name" value="GTPase Activation - p120gap, domain 1"/>
    <property type="match status" value="1"/>
</dbReference>
<dbReference type="SUPFAM" id="SSF48350">
    <property type="entry name" value="GTPase activation domain, GAP"/>
    <property type="match status" value="1"/>
</dbReference>
<evidence type="ECO:0000256" key="9">
    <source>
        <dbReference type="ARBA" id="ARBA00023163"/>
    </source>
</evidence>